<proteinExistence type="predicted"/>
<dbReference type="AlphaFoldDB" id="A0AAV1ZBE3"/>
<reference evidence="2 3" key="1">
    <citation type="submission" date="2024-04" db="EMBL/GenBank/DDBJ databases">
        <authorList>
            <person name="Rising A."/>
            <person name="Reimegard J."/>
            <person name="Sonavane S."/>
            <person name="Akerstrom W."/>
            <person name="Nylinder S."/>
            <person name="Hedman E."/>
            <person name="Kallberg Y."/>
        </authorList>
    </citation>
    <scope>NUCLEOTIDE SEQUENCE [LARGE SCALE GENOMIC DNA]</scope>
</reference>
<accession>A0AAV1ZBE3</accession>
<organism evidence="2 3">
    <name type="scientific">Larinioides sclopetarius</name>
    <dbReference type="NCBI Taxonomy" id="280406"/>
    <lineage>
        <taxon>Eukaryota</taxon>
        <taxon>Metazoa</taxon>
        <taxon>Ecdysozoa</taxon>
        <taxon>Arthropoda</taxon>
        <taxon>Chelicerata</taxon>
        <taxon>Arachnida</taxon>
        <taxon>Araneae</taxon>
        <taxon>Araneomorphae</taxon>
        <taxon>Entelegynae</taxon>
        <taxon>Araneoidea</taxon>
        <taxon>Araneidae</taxon>
        <taxon>Larinioides</taxon>
    </lineage>
</organism>
<protein>
    <submittedName>
        <fullName evidence="2">Uncharacterized protein</fullName>
    </submittedName>
</protein>
<comment type="caution">
    <text evidence="2">The sequence shown here is derived from an EMBL/GenBank/DDBJ whole genome shotgun (WGS) entry which is preliminary data.</text>
</comment>
<gene>
    <name evidence="2" type="ORF">LARSCL_LOCUS4413</name>
</gene>
<name>A0AAV1ZBE3_9ARAC</name>
<keyword evidence="3" id="KW-1185">Reference proteome</keyword>
<keyword evidence="1" id="KW-1133">Transmembrane helix</keyword>
<sequence length="74" mass="8479">MSRLREDAGSRGQISCHSSWAKMAANVQSLVQYWKNFDLPQIQVIISRMFIIATNFIPLIQFQIPIKARSDSKP</sequence>
<dbReference type="EMBL" id="CAXIEN010000036">
    <property type="protein sequence ID" value="CAL1268848.1"/>
    <property type="molecule type" value="Genomic_DNA"/>
</dbReference>
<feature type="transmembrane region" description="Helical" evidence="1">
    <location>
        <begin position="42"/>
        <end position="60"/>
    </location>
</feature>
<evidence type="ECO:0000256" key="1">
    <source>
        <dbReference type="SAM" id="Phobius"/>
    </source>
</evidence>
<keyword evidence="1" id="KW-0472">Membrane</keyword>
<dbReference type="Proteomes" id="UP001497382">
    <property type="component" value="Unassembled WGS sequence"/>
</dbReference>
<evidence type="ECO:0000313" key="3">
    <source>
        <dbReference type="Proteomes" id="UP001497382"/>
    </source>
</evidence>
<keyword evidence="1" id="KW-0812">Transmembrane</keyword>
<evidence type="ECO:0000313" key="2">
    <source>
        <dbReference type="EMBL" id="CAL1268848.1"/>
    </source>
</evidence>